<dbReference type="GO" id="GO:0000139">
    <property type="term" value="C:Golgi membrane"/>
    <property type="evidence" value="ECO:0007669"/>
    <property type="project" value="TreeGrafter"/>
</dbReference>
<dbReference type="InterPro" id="IPR002884">
    <property type="entry name" value="P_dom"/>
</dbReference>
<evidence type="ECO:0000259" key="9">
    <source>
        <dbReference type="PROSITE" id="PS51829"/>
    </source>
</evidence>
<sequence length="431" mass="45583">MGIEQAWNKGFTGSGITLAIVDDGIDTSHIDLNYDAALSYNFMQNIADPNHINGDEGHGTNCAGVAAALKNSECVIGTAYEANIAGLRLLDSKTGMTPSDEAAALTYKLSDIDIYSNSWGPTDSGITVDELPSVVNAAFVEGVEHGRGGKGAIYVWASGNGGYLSDDCQADGYTISMYTIAIAAVSKSGTPTSYSEHCSAVMAAAYSGNIDSDPNDLAIITTGPSNTCVDDFDGTSAACPLAAGIIALTLQANDALTWRDVQHLIVETSVSAGLTGGFYSNGAGKQGIHLHLSPYFGFGLMNAKNMVDFAASWETVPPRILCYAFSTESSENINDVTITDTIDLSKCKVLYTEHVTIKVTFQSSYRGDTNIKLKSPASTVVTVLGNRTLDDDAYQITWSLMTVHFWGESAAGSWSITLYDVYGGNSKNTLL</sequence>
<keyword evidence="11" id="KW-1185">Reference proteome</keyword>
<proteinExistence type="inferred from homology"/>
<dbReference type="InterPro" id="IPR015500">
    <property type="entry name" value="Peptidase_S8_subtilisin-rel"/>
</dbReference>
<dbReference type="GO" id="GO:0004252">
    <property type="term" value="F:serine-type endopeptidase activity"/>
    <property type="evidence" value="ECO:0007669"/>
    <property type="project" value="UniProtKB-UniRule"/>
</dbReference>
<evidence type="ECO:0000256" key="2">
    <source>
        <dbReference type="ARBA" id="ARBA00022685"/>
    </source>
</evidence>
<evidence type="ECO:0000256" key="5">
    <source>
        <dbReference type="ARBA" id="ARBA00022825"/>
    </source>
</evidence>
<dbReference type="GO" id="GO:0016485">
    <property type="term" value="P:protein processing"/>
    <property type="evidence" value="ECO:0007669"/>
    <property type="project" value="TreeGrafter"/>
</dbReference>
<comment type="caution">
    <text evidence="10">The sequence shown here is derived from an EMBL/GenBank/DDBJ whole genome shotgun (WGS) entry which is preliminary data.</text>
</comment>
<dbReference type="InterPro" id="IPR008979">
    <property type="entry name" value="Galactose-bd-like_sf"/>
</dbReference>
<gene>
    <name evidence="10" type="ORF">DPMN_152868</name>
</gene>
<dbReference type="PRINTS" id="PR00723">
    <property type="entry name" value="SUBTILISIN"/>
</dbReference>
<evidence type="ECO:0000256" key="3">
    <source>
        <dbReference type="ARBA" id="ARBA00022729"/>
    </source>
</evidence>
<evidence type="ECO:0000256" key="1">
    <source>
        <dbReference type="ARBA" id="ARBA00022670"/>
    </source>
</evidence>
<evidence type="ECO:0000256" key="4">
    <source>
        <dbReference type="ARBA" id="ARBA00022801"/>
    </source>
</evidence>
<keyword evidence="6" id="KW-1015">Disulfide bond</keyword>
<dbReference type="PROSITE" id="PS00137">
    <property type="entry name" value="SUBTILASE_HIS"/>
    <property type="match status" value="1"/>
</dbReference>
<organism evidence="10 11">
    <name type="scientific">Dreissena polymorpha</name>
    <name type="common">Zebra mussel</name>
    <name type="synonym">Mytilus polymorpha</name>
    <dbReference type="NCBI Taxonomy" id="45954"/>
    <lineage>
        <taxon>Eukaryota</taxon>
        <taxon>Metazoa</taxon>
        <taxon>Spiralia</taxon>
        <taxon>Lophotrochozoa</taxon>
        <taxon>Mollusca</taxon>
        <taxon>Bivalvia</taxon>
        <taxon>Autobranchia</taxon>
        <taxon>Heteroconchia</taxon>
        <taxon>Euheterodonta</taxon>
        <taxon>Imparidentia</taxon>
        <taxon>Neoheterodontei</taxon>
        <taxon>Myida</taxon>
        <taxon>Dreissenoidea</taxon>
        <taxon>Dreissenidae</taxon>
        <taxon>Dreissena</taxon>
    </lineage>
</organism>
<dbReference type="GO" id="GO:0005802">
    <property type="term" value="C:trans-Golgi network"/>
    <property type="evidence" value="ECO:0007669"/>
    <property type="project" value="TreeGrafter"/>
</dbReference>
<reference evidence="10" key="1">
    <citation type="journal article" date="2019" name="bioRxiv">
        <title>The Genome of the Zebra Mussel, Dreissena polymorpha: A Resource for Invasive Species Research.</title>
        <authorList>
            <person name="McCartney M.A."/>
            <person name="Auch B."/>
            <person name="Kono T."/>
            <person name="Mallez S."/>
            <person name="Zhang Y."/>
            <person name="Obille A."/>
            <person name="Becker A."/>
            <person name="Abrahante J.E."/>
            <person name="Garbe J."/>
            <person name="Badalamenti J.P."/>
            <person name="Herman A."/>
            <person name="Mangelson H."/>
            <person name="Liachko I."/>
            <person name="Sullivan S."/>
            <person name="Sone E.D."/>
            <person name="Koren S."/>
            <person name="Silverstein K.A.T."/>
            <person name="Beckman K.B."/>
            <person name="Gohl D.M."/>
        </authorList>
    </citation>
    <scope>NUCLEOTIDE SEQUENCE</scope>
    <source>
        <strain evidence="10">Duluth1</strain>
        <tissue evidence="10">Whole animal</tissue>
    </source>
</reference>
<dbReference type="InterPro" id="IPR034182">
    <property type="entry name" value="Kexin/furin"/>
</dbReference>
<dbReference type="SUPFAM" id="SSF52743">
    <property type="entry name" value="Subtilisin-like"/>
    <property type="match status" value="1"/>
</dbReference>
<evidence type="ECO:0000256" key="6">
    <source>
        <dbReference type="ARBA" id="ARBA00023157"/>
    </source>
</evidence>
<keyword evidence="4 8" id="KW-0378">Hydrolase</keyword>
<dbReference type="PANTHER" id="PTHR42884:SF23">
    <property type="entry name" value="FURIN-LIKE PROTEASE 2"/>
    <property type="match status" value="1"/>
</dbReference>
<keyword evidence="1 8" id="KW-0645">Protease</keyword>
<name>A0A9D4FNT5_DREPO</name>
<feature type="active site" description="Charge relay system" evidence="7 8">
    <location>
        <position position="58"/>
    </location>
</feature>
<dbReference type="Gene3D" id="3.40.50.200">
    <property type="entry name" value="Peptidase S8/S53 domain"/>
    <property type="match status" value="1"/>
</dbReference>
<dbReference type="AlphaFoldDB" id="A0A9D4FNT5"/>
<dbReference type="CDD" id="cd04059">
    <property type="entry name" value="Peptidases_S8_Protein_convertases_Kexins_Furin-like"/>
    <property type="match status" value="1"/>
</dbReference>
<dbReference type="PROSITE" id="PS51892">
    <property type="entry name" value="SUBTILASE"/>
    <property type="match status" value="1"/>
</dbReference>
<evidence type="ECO:0000256" key="8">
    <source>
        <dbReference type="PROSITE-ProRule" id="PRU01240"/>
    </source>
</evidence>
<dbReference type="InterPro" id="IPR023828">
    <property type="entry name" value="Peptidase_S8_Ser-AS"/>
</dbReference>
<dbReference type="PANTHER" id="PTHR42884">
    <property type="entry name" value="PROPROTEIN CONVERTASE SUBTILISIN/KEXIN-RELATED"/>
    <property type="match status" value="1"/>
</dbReference>
<keyword evidence="2" id="KW-0165">Cleavage on pair of basic residues</keyword>
<keyword evidence="5 8" id="KW-0720">Serine protease</keyword>
<dbReference type="InterPro" id="IPR036852">
    <property type="entry name" value="Peptidase_S8/S53_dom_sf"/>
</dbReference>
<dbReference type="Pfam" id="PF01483">
    <property type="entry name" value="P_proprotein"/>
    <property type="match status" value="1"/>
</dbReference>
<feature type="domain" description="P/Homo B" evidence="9">
    <location>
        <begin position="315"/>
        <end position="431"/>
    </location>
</feature>
<dbReference type="PROSITE" id="PS51829">
    <property type="entry name" value="P_HOMO_B"/>
    <property type="match status" value="1"/>
</dbReference>
<evidence type="ECO:0000313" key="11">
    <source>
        <dbReference type="Proteomes" id="UP000828390"/>
    </source>
</evidence>
<accession>A0A9D4FNT5</accession>
<dbReference type="Proteomes" id="UP000828390">
    <property type="component" value="Unassembled WGS sequence"/>
</dbReference>
<dbReference type="InterPro" id="IPR022398">
    <property type="entry name" value="Peptidase_S8_His-AS"/>
</dbReference>
<evidence type="ECO:0000313" key="10">
    <source>
        <dbReference type="EMBL" id="KAH3799262.1"/>
    </source>
</evidence>
<feature type="active site" description="Charge relay system" evidence="7 8">
    <location>
        <position position="236"/>
    </location>
</feature>
<reference evidence="10" key="2">
    <citation type="submission" date="2020-11" db="EMBL/GenBank/DDBJ databases">
        <authorList>
            <person name="McCartney M.A."/>
            <person name="Auch B."/>
            <person name="Kono T."/>
            <person name="Mallez S."/>
            <person name="Becker A."/>
            <person name="Gohl D.M."/>
            <person name="Silverstein K.A.T."/>
            <person name="Koren S."/>
            <person name="Bechman K.B."/>
            <person name="Herman A."/>
            <person name="Abrahante J.E."/>
            <person name="Garbe J."/>
        </authorList>
    </citation>
    <scope>NUCLEOTIDE SEQUENCE</scope>
    <source>
        <strain evidence="10">Duluth1</strain>
        <tissue evidence="10">Whole animal</tissue>
    </source>
</reference>
<dbReference type="PROSITE" id="PS00138">
    <property type="entry name" value="SUBTILASE_SER"/>
    <property type="match status" value="1"/>
</dbReference>
<dbReference type="EMBL" id="JAIWYP010000007">
    <property type="protein sequence ID" value="KAH3799262.1"/>
    <property type="molecule type" value="Genomic_DNA"/>
</dbReference>
<dbReference type="Gene3D" id="2.60.120.260">
    <property type="entry name" value="Galactose-binding domain-like"/>
    <property type="match status" value="1"/>
</dbReference>
<protein>
    <recommendedName>
        <fullName evidence="9">P/Homo B domain-containing protein</fullName>
    </recommendedName>
</protein>
<dbReference type="Pfam" id="PF00082">
    <property type="entry name" value="Peptidase_S8"/>
    <property type="match status" value="1"/>
</dbReference>
<keyword evidence="3" id="KW-0732">Signal</keyword>
<evidence type="ECO:0000256" key="7">
    <source>
        <dbReference type="PIRSR" id="PIRSR615500-1"/>
    </source>
</evidence>
<dbReference type="InterPro" id="IPR000209">
    <property type="entry name" value="Peptidase_S8/S53_dom"/>
</dbReference>
<feature type="active site" description="Charge relay system" evidence="7 8">
    <location>
        <position position="22"/>
    </location>
</feature>
<comment type="similarity">
    <text evidence="8">Belongs to the peptidase S8 family.</text>
</comment>
<dbReference type="SUPFAM" id="SSF49785">
    <property type="entry name" value="Galactose-binding domain-like"/>
    <property type="match status" value="1"/>
</dbReference>